<evidence type="ECO:0000313" key="6">
    <source>
        <dbReference type="Proteomes" id="UP000217349"/>
    </source>
</evidence>
<dbReference type="AlphaFoldDB" id="A0A290HF04"/>
<gene>
    <name evidence="5" type="ORF">SJPD1_2027</name>
</gene>
<keyword evidence="2" id="KW-0472">Membrane</keyword>
<protein>
    <submittedName>
        <fullName evidence="5">YcfJ-like protein</fullName>
    </submittedName>
</protein>
<dbReference type="Pfam" id="PF05433">
    <property type="entry name" value="Rick_17kDa_Anti"/>
    <property type="match status" value="1"/>
</dbReference>
<dbReference type="InterPro" id="IPR008816">
    <property type="entry name" value="Gly_zipper_2TM_dom"/>
</dbReference>
<dbReference type="PANTHER" id="PTHR35603:SF2">
    <property type="entry name" value="OUTER MEMBRANE LIPOPROTEIN"/>
    <property type="match status" value="1"/>
</dbReference>
<name>A0A290HF04_9BACT</name>
<evidence type="ECO:0000256" key="3">
    <source>
        <dbReference type="SAM" id="SignalP"/>
    </source>
</evidence>
<organism evidence="5 6">
    <name type="scientific">Sulfurospirillum diekertiae</name>
    <dbReference type="NCBI Taxonomy" id="1854492"/>
    <lineage>
        <taxon>Bacteria</taxon>
        <taxon>Pseudomonadati</taxon>
        <taxon>Campylobacterota</taxon>
        <taxon>Epsilonproteobacteria</taxon>
        <taxon>Campylobacterales</taxon>
        <taxon>Sulfurospirillaceae</taxon>
        <taxon>Sulfurospirillum</taxon>
    </lineage>
</organism>
<sequence>MKKIFYAPLLFVSSLLYAETMHMAEEVRVITSKPEYRMVTSRVPYQECWDEQVAVQYAPPPPSEGSGVAGALIGGVAGGVLGHQIGSGKGNTAATVGGAIVGTLVGKNIGEQSASSTPPPPGYRMERRCTTRYEEKSSEQFMGYRNTANYKGQTIVKYSDKPLEFIHLDVMVTY</sequence>
<comment type="subcellular location">
    <subcellularLocation>
        <location evidence="1">Membrane</location>
    </subcellularLocation>
</comment>
<dbReference type="PANTHER" id="PTHR35603">
    <property type="match status" value="1"/>
</dbReference>
<dbReference type="EMBL" id="CP023275">
    <property type="protein sequence ID" value="ATB70132.1"/>
    <property type="molecule type" value="Genomic_DNA"/>
</dbReference>
<feature type="chain" id="PRO_5013013362" evidence="3">
    <location>
        <begin position="19"/>
        <end position="174"/>
    </location>
</feature>
<keyword evidence="3" id="KW-0732">Signal</keyword>
<proteinExistence type="predicted"/>
<evidence type="ECO:0000256" key="2">
    <source>
        <dbReference type="ARBA" id="ARBA00023136"/>
    </source>
</evidence>
<evidence type="ECO:0000313" key="5">
    <source>
        <dbReference type="EMBL" id="ATB70132.1"/>
    </source>
</evidence>
<feature type="signal peptide" evidence="3">
    <location>
        <begin position="1"/>
        <end position="18"/>
    </location>
</feature>
<dbReference type="Proteomes" id="UP000217349">
    <property type="component" value="Chromosome"/>
</dbReference>
<dbReference type="KEGG" id="sulj:SJPD1_2027"/>
<evidence type="ECO:0000259" key="4">
    <source>
        <dbReference type="Pfam" id="PF05433"/>
    </source>
</evidence>
<accession>A0A290HF04</accession>
<dbReference type="GO" id="GO:0019867">
    <property type="term" value="C:outer membrane"/>
    <property type="evidence" value="ECO:0007669"/>
    <property type="project" value="InterPro"/>
</dbReference>
<dbReference type="RefSeq" id="WP_210394359.1">
    <property type="nucleotide sequence ID" value="NZ_CP023275.1"/>
</dbReference>
<feature type="domain" description="Glycine zipper 2TM" evidence="4">
    <location>
        <begin position="69"/>
        <end position="110"/>
    </location>
</feature>
<dbReference type="InterPro" id="IPR051407">
    <property type="entry name" value="Bact_OM_lipoprot/Surf_antigen"/>
</dbReference>
<evidence type="ECO:0000256" key="1">
    <source>
        <dbReference type="ARBA" id="ARBA00004370"/>
    </source>
</evidence>
<reference evidence="6" key="1">
    <citation type="submission" date="2017-09" db="EMBL/GenBank/DDBJ databases">
        <title>The complete genome of Sulfurospirillum sp. JPD-1.</title>
        <authorList>
            <person name="Goris T."/>
        </authorList>
    </citation>
    <scope>NUCLEOTIDE SEQUENCE [LARGE SCALE GENOMIC DNA]</scope>
    <source>
        <strain evidence="6">JPD-1</strain>
    </source>
</reference>